<sequence length="191" mass="21772">MKRKFVAARADLVEKISELAKKSGRTMFSILNEALDAFIKAKEKNKDLYTILEEMSVIEIARNAGMIFVPEAIYNIIMENNNIENYWKNSGQLFGKYLEINGFKELKNIEKAIKEIVGEDIDISISSNKIICICPRLMENRLRDIASFLEGVMVNFGFNIIKKEISKGIVIIRMKKGETIAREGREKTISG</sequence>
<protein>
    <submittedName>
        <fullName evidence="2">Uncharacterized protein</fullName>
    </submittedName>
</protein>
<name>A0A523BAI5_9CREN</name>
<evidence type="ECO:0000313" key="1">
    <source>
        <dbReference type="EMBL" id="RZN57835.1"/>
    </source>
</evidence>
<evidence type="ECO:0000313" key="4">
    <source>
        <dbReference type="Proteomes" id="UP000317265"/>
    </source>
</evidence>
<dbReference type="EMBL" id="QNVI01000061">
    <property type="protein sequence ID" value="TDA37943.1"/>
    <property type="molecule type" value="Genomic_DNA"/>
</dbReference>
<evidence type="ECO:0000313" key="2">
    <source>
        <dbReference type="EMBL" id="TDA37943.1"/>
    </source>
</evidence>
<reference evidence="1 3" key="2">
    <citation type="journal article" date="2019" name="Nat. Microbiol.">
        <title>Wide diversity of methane and short-chain alkane metabolisms in uncultured archaea.</title>
        <authorList>
            <person name="Borrel G."/>
            <person name="Adam P.S."/>
            <person name="McKay L.J."/>
            <person name="Chen L.X."/>
            <person name="Sierra-Garcia I.N."/>
            <person name="Sieber C.M."/>
            <person name="Letourneur Q."/>
            <person name="Ghozlane A."/>
            <person name="Andersen G.L."/>
            <person name="Li W.J."/>
            <person name="Hallam S.J."/>
            <person name="Muyzer G."/>
            <person name="de Oliveira V.M."/>
            <person name="Inskeep W.P."/>
            <person name="Banfield J.F."/>
            <person name="Gribaldo S."/>
        </authorList>
    </citation>
    <scope>NUCLEOTIDE SEQUENCE [LARGE SCALE GENOMIC DNA]</scope>
    <source>
        <strain evidence="1">Verst-YHS</strain>
    </source>
</reference>
<gene>
    <name evidence="2" type="ORF">DSO09_05400</name>
    <name evidence="1" type="ORF">EF809_00035</name>
</gene>
<evidence type="ECO:0000313" key="3">
    <source>
        <dbReference type="Proteomes" id="UP000316080"/>
    </source>
</evidence>
<dbReference type="AlphaFoldDB" id="A0A523BAI5"/>
<dbReference type="Proteomes" id="UP000316080">
    <property type="component" value="Unassembled WGS sequence"/>
</dbReference>
<proteinExistence type="predicted"/>
<accession>A0A523BAI5</accession>
<dbReference type="EMBL" id="RXIH01000001">
    <property type="protein sequence ID" value="RZN57835.1"/>
    <property type="molecule type" value="Genomic_DNA"/>
</dbReference>
<organism evidence="2 4">
    <name type="scientific">Thermoproteota archaeon</name>
    <dbReference type="NCBI Taxonomy" id="2056631"/>
    <lineage>
        <taxon>Archaea</taxon>
        <taxon>Thermoproteota</taxon>
    </lineage>
</organism>
<comment type="caution">
    <text evidence="2">The sequence shown here is derived from an EMBL/GenBank/DDBJ whole genome shotgun (WGS) entry which is preliminary data.</text>
</comment>
<reference evidence="2 4" key="1">
    <citation type="journal article" date="2019" name="Nat. Microbiol.">
        <title>Expanding anaerobic alkane metabolism in the domain of Archaea.</title>
        <authorList>
            <person name="Wang Y."/>
            <person name="Wegener G."/>
            <person name="Hou J."/>
            <person name="Wang F."/>
            <person name="Xiao X."/>
        </authorList>
    </citation>
    <scope>NUCLEOTIDE SEQUENCE [LARGE SCALE GENOMIC DNA]</scope>
    <source>
        <strain evidence="2">WYZ-LMO11</strain>
    </source>
</reference>
<dbReference type="Proteomes" id="UP000317265">
    <property type="component" value="Unassembled WGS sequence"/>
</dbReference>